<sequence length="182" mass="18153">MSKDNGNNVGVARRSVVKGAAWAAPVVAAAVAIPSVSASVVETVDLAPALSGPINLSLNVLGLPVASITALNTLTITNLGTVASTGTETATLVYNPSLLTINTLNLGVAVAGSEGNYVFTLPVIQPGASLTINLGTTLNSLLNLNLLNNLIAGGSQTMSSTVSGDTVTDNNTVSEIVGISIL</sequence>
<gene>
    <name evidence="1" type="ORF">D3791_04595</name>
</gene>
<accession>A0A6H0SJE7</accession>
<dbReference type="RefSeq" id="WP_172511406.1">
    <property type="nucleotide sequence ID" value="NZ_CP032549.1"/>
</dbReference>
<evidence type="ECO:0000313" key="2">
    <source>
        <dbReference type="Proteomes" id="UP000502331"/>
    </source>
</evidence>
<dbReference type="AlphaFoldDB" id="A0A6H0SJE7"/>
<dbReference type="InterPro" id="IPR006311">
    <property type="entry name" value="TAT_signal"/>
</dbReference>
<dbReference type="EMBL" id="CP032549">
    <property type="protein sequence ID" value="QIV86465.1"/>
    <property type="molecule type" value="Genomic_DNA"/>
</dbReference>
<reference evidence="1 2" key="1">
    <citation type="submission" date="2018-09" db="EMBL/GenBank/DDBJ databases">
        <title>Glutamicibacter mishrai S5-52T (LMG 29155T = KCTC 39846T).</title>
        <authorList>
            <person name="Das S.K."/>
        </authorList>
    </citation>
    <scope>NUCLEOTIDE SEQUENCE [LARGE SCALE GENOMIC DNA]</scope>
    <source>
        <strain evidence="1 2">S5-52</strain>
    </source>
</reference>
<evidence type="ECO:0000313" key="1">
    <source>
        <dbReference type="EMBL" id="QIV86465.1"/>
    </source>
</evidence>
<organism evidence="1 2">
    <name type="scientific">Glutamicibacter mishrai</name>
    <dbReference type="NCBI Taxonomy" id="1775880"/>
    <lineage>
        <taxon>Bacteria</taxon>
        <taxon>Bacillati</taxon>
        <taxon>Actinomycetota</taxon>
        <taxon>Actinomycetes</taxon>
        <taxon>Micrococcales</taxon>
        <taxon>Micrococcaceae</taxon>
        <taxon>Glutamicibacter</taxon>
    </lineage>
</organism>
<dbReference type="PROSITE" id="PS51318">
    <property type="entry name" value="TAT"/>
    <property type="match status" value="1"/>
</dbReference>
<name>A0A6H0SJE7_9MICC</name>
<keyword evidence="2" id="KW-1185">Reference proteome</keyword>
<proteinExistence type="predicted"/>
<protein>
    <submittedName>
        <fullName evidence="1">Uncharacterized protein</fullName>
    </submittedName>
</protein>
<dbReference type="Proteomes" id="UP000502331">
    <property type="component" value="Chromosome"/>
</dbReference>